<evidence type="ECO:0000313" key="3">
    <source>
        <dbReference type="Proteomes" id="UP000050525"/>
    </source>
</evidence>
<evidence type="ECO:0000313" key="2">
    <source>
        <dbReference type="EMBL" id="KYO47002.1"/>
    </source>
</evidence>
<dbReference type="EMBL" id="AKHW03000487">
    <property type="protein sequence ID" value="KYO47002.1"/>
    <property type="molecule type" value="Genomic_DNA"/>
</dbReference>
<comment type="caution">
    <text evidence="2">The sequence shown here is derived from an EMBL/GenBank/DDBJ whole genome shotgun (WGS) entry which is preliminary data.</text>
</comment>
<proteinExistence type="predicted"/>
<dbReference type="AlphaFoldDB" id="A0A151PD69"/>
<gene>
    <name evidence="2" type="ORF">Y1Q_0014550</name>
</gene>
<feature type="region of interest" description="Disordered" evidence="1">
    <location>
        <begin position="46"/>
        <end position="85"/>
    </location>
</feature>
<organism evidence="2 3">
    <name type="scientific">Alligator mississippiensis</name>
    <name type="common">American alligator</name>
    <dbReference type="NCBI Taxonomy" id="8496"/>
    <lineage>
        <taxon>Eukaryota</taxon>
        <taxon>Metazoa</taxon>
        <taxon>Chordata</taxon>
        <taxon>Craniata</taxon>
        <taxon>Vertebrata</taxon>
        <taxon>Euteleostomi</taxon>
        <taxon>Archelosauria</taxon>
        <taxon>Archosauria</taxon>
        <taxon>Crocodylia</taxon>
        <taxon>Alligatoridae</taxon>
        <taxon>Alligatorinae</taxon>
        <taxon>Alligator</taxon>
    </lineage>
</organism>
<dbReference type="Proteomes" id="UP000050525">
    <property type="component" value="Unassembled WGS sequence"/>
</dbReference>
<name>A0A151PD69_ALLMI</name>
<keyword evidence="3" id="KW-1185">Reference proteome</keyword>
<sequence length="85" mass="9371">MNMWKSLPERAVEANMRIRFKKRLDTLMEDSFVRISRQLRHVYGAAPRSSGADGDMRVLASSLPGASGEDGELKESGQENTGGCL</sequence>
<protein>
    <submittedName>
        <fullName evidence="2">Uncharacterized protein</fullName>
    </submittedName>
</protein>
<reference evidence="2 3" key="1">
    <citation type="journal article" date="2012" name="Genome Biol.">
        <title>Sequencing three crocodilian genomes to illuminate the evolution of archosaurs and amniotes.</title>
        <authorList>
            <person name="St John J.A."/>
            <person name="Braun E.L."/>
            <person name="Isberg S.R."/>
            <person name="Miles L.G."/>
            <person name="Chong A.Y."/>
            <person name="Gongora J."/>
            <person name="Dalzell P."/>
            <person name="Moran C."/>
            <person name="Bed'hom B."/>
            <person name="Abzhanov A."/>
            <person name="Burgess S.C."/>
            <person name="Cooksey A.M."/>
            <person name="Castoe T.A."/>
            <person name="Crawford N.G."/>
            <person name="Densmore L.D."/>
            <person name="Drew J.C."/>
            <person name="Edwards S.V."/>
            <person name="Faircloth B.C."/>
            <person name="Fujita M.K."/>
            <person name="Greenwold M.J."/>
            <person name="Hoffmann F.G."/>
            <person name="Howard J.M."/>
            <person name="Iguchi T."/>
            <person name="Janes D.E."/>
            <person name="Khan S.Y."/>
            <person name="Kohno S."/>
            <person name="de Koning A.J."/>
            <person name="Lance S.L."/>
            <person name="McCarthy F.M."/>
            <person name="McCormack J.E."/>
            <person name="Merchant M.E."/>
            <person name="Peterson D.G."/>
            <person name="Pollock D.D."/>
            <person name="Pourmand N."/>
            <person name="Raney B.J."/>
            <person name="Roessler K.A."/>
            <person name="Sanford J.R."/>
            <person name="Sawyer R.H."/>
            <person name="Schmidt C.J."/>
            <person name="Triplett E.W."/>
            <person name="Tuberville T.D."/>
            <person name="Venegas-Anaya M."/>
            <person name="Howard J.T."/>
            <person name="Jarvis E.D."/>
            <person name="Guillette L.J.Jr."/>
            <person name="Glenn T.C."/>
            <person name="Green R.E."/>
            <person name="Ray D.A."/>
        </authorList>
    </citation>
    <scope>NUCLEOTIDE SEQUENCE [LARGE SCALE GENOMIC DNA]</scope>
    <source>
        <strain evidence="2">KSC_2009_1</strain>
    </source>
</reference>
<accession>A0A151PD69</accession>
<evidence type="ECO:0000256" key="1">
    <source>
        <dbReference type="SAM" id="MobiDB-lite"/>
    </source>
</evidence>